<dbReference type="EMBL" id="SGPM01000320">
    <property type="protein sequence ID" value="THH26686.1"/>
    <property type="molecule type" value="Genomic_DNA"/>
</dbReference>
<accession>A0A4S4MLC9</accession>
<organism evidence="3 4">
    <name type="scientific">Antrodiella citrinella</name>
    <dbReference type="NCBI Taxonomy" id="2447956"/>
    <lineage>
        <taxon>Eukaryota</taxon>
        <taxon>Fungi</taxon>
        <taxon>Dikarya</taxon>
        <taxon>Basidiomycota</taxon>
        <taxon>Agaricomycotina</taxon>
        <taxon>Agaricomycetes</taxon>
        <taxon>Polyporales</taxon>
        <taxon>Steccherinaceae</taxon>
        <taxon>Antrodiella</taxon>
    </lineage>
</organism>
<keyword evidence="4" id="KW-1185">Reference proteome</keyword>
<dbReference type="OrthoDB" id="2874374at2759"/>
<evidence type="ECO:0000313" key="3">
    <source>
        <dbReference type="EMBL" id="THH26686.1"/>
    </source>
</evidence>
<feature type="compositionally biased region" description="Polar residues" evidence="2">
    <location>
        <begin position="766"/>
        <end position="806"/>
    </location>
</feature>
<feature type="compositionally biased region" description="Polar residues" evidence="2">
    <location>
        <begin position="820"/>
        <end position="834"/>
    </location>
</feature>
<feature type="coiled-coil region" evidence="1">
    <location>
        <begin position="347"/>
        <end position="423"/>
    </location>
</feature>
<feature type="compositionally biased region" description="Polar residues" evidence="2">
    <location>
        <begin position="495"/>
        <end position="506"/>
    </location>
</feature>
<feature type="compositionally biased region" description="Basic and acidic residues" evidence="2">
    <location>
        <begin position="749"/>
        <end position="762"/>
    </location>
</feature>
<feature type="region of interest" description="Disordered" evidence="2">
    <location>
        <begin position="723"/>
        <end position="845"/>
    </location>
</feature>
<sequence length="1182" mass="130934">MGFVELMSRIQQYMTASFQSMQEKMDQAHLKIKDKDDEISQLKNENQTSENAAASTSSTISSELDRAREEIARLQGVSSTASATIDKKTKQLESIRDEMTKLKRDHTKEIISAIEAKTTAQDELAKQKQDRLKEKTQAVEAKASVTKKYNALLDQKTAVEAKIVEQNTEITRLQSEKTTHTIRSELQAAKNEAERVQALLDASSAEKTRAEEDAKAARDELEARISTLQNDINRLKAAERSMKEIQANLDKALQEKSHISGLLEGLKESDKTQESKMTTLRTELAASQANHVTISAARDDAVAKVTALKTEISQQAAEITRLDTEKGTRNVSLLGSYLVQLTNDLRKDALRSELQAAKNEAERVQALLDVSSAEKTRAEEDAKAARDELEARISTLQNDINRLKAAERSMKEIQANLDKVLQEKSHISGLLEGLKESDKTQESKMTTLRTELAASQAKQITISAARDDALLKVTALKAEITQRAVEKRTSEDTASETLRTQNQSASEQAARLQGLLDASQMKEMQAVEKFEALYDVTIQLEADVLAKTNAISCLQEEKSNAFTLAQEEITKWKEASNNAGTQGILLQELVKDLTSEKESLSTQLIEMTSQRKDVEQQLASTKAELSIAAESDTRRTMEIGAIQTQLMSKESEVAKLQHLVDQLKKSTTLSSIGEFSATVGRQMLSALARSRGPISVDYAAEVEAINQRRVSKYILGSAISAPAISPATSPYPTPYRKRGKKSRRARGNHYSEESSDTEDHGRTGAAPSSSQPAPGTSQSSAIRIDSGSNGPGTSMPSTSQRSQESASAAGDKGKERESGPSYNLTPGGNPANTSRPPPQHDSSLPDVILHLPKTQEYFRRAGTQQTYARNVCQRNRDTLVRLALYESLGLINLKDAYTLSSASAELLEAYDRDSTHNGPILKDARLDLRQMTTDLLQKSSWNQAYQSRLAQAVEYLASTYTDRRFGKGTCDWVGLVGCRLYTVYLKITKLQPREGEDDLSVVARISRDEAAKNKRDIVNVGRHHKLKRRLDSACIKADECRANGDPDGEEFFHHAMEVVDRLGVDGMSEEESGMAEVTVSGMTLPSRSIKKVKKLEWRSEAAGKILHTIDELRDASERPFGQRGRNAFVRVPHPQPSQRPPPKGLTVVMYDADWISRLREHEVERLQLSDEDFVLFDIGERV</sequence>
<feature type="coiled-coil region" evidence="1">
    <location>
        <begin position="590"/>
        <end position="666"/>
    </location>
</feature>
<feature type="region of interest" description="Disordered" evidence="2">
    <location>
        <begin position="484"/>
        <end position="506"/>
    </location>
</feature>
<evidence type="ECO:0000256" key="2">
    <source>
        <dbReference type="SAM" id="MobiDB-lite"/>
    </source>
</evidence>
<name>A0A4S4MLC9_9APHY</name>
<keyword evidence="1" id="KW-0175">Coiled coil</keyword>
<dbReference type="PANTHER" id="PTHR45615:SF66">
    <property type="entry name" value="CARD DOMAIN-CONTAINING PROTEIN"/>
    <property type="match status" value="1"/>
</dbReference>
<feature type="coiled-coil region" evidence="1">
    <location>
        <begin position="156"/>
        <end position="255"/>
    </location>
</feature>
<reference evidence="3 4" key="1">
    <citation type="submission" date="2019-02" db="EMBL/GenBank/DDBJ databases">
        <title>Genome sequencing of the rare red list fungi Antrodiella citrinella (Flaviporus citrinellus).</title>
        <authorList>
            <person name="Buettner E."/>
            <person name="Kellner H."/>
        </authorList>
    </citation>
    <scope>NUCLEOTIDE SEQUENCE [LARGE SCALE GENOMIC DNA]</scope>
    <source>
        <strain evidence="3 4">DSM 108506</strain>
    </source>
</reference>
<feature type="compositionally biased region" description="Basic residues" evidence="2">
    <location>
        <begin position="735"/>
        <end position="747"/>
    </location>
</feature>
<dbReference type="AlphaFoldDB" id="A0A4S4MLC9"/>
<evidence type="ECO:0000256" key="1">
    <source>
        <dbReference type="SAM" id="Coils"/>
    </source>
</evidence>
<protein>
    <submittedName>
        <fullName evidence="3">Uncharacterized protein</fullName>
    </submittedName>
</protein>
<comment type="caution">
    <text evidence="3">The sequence shown here is derived from an EMBL/GenBank/DDBJ whole genome shotgun (WGS) entry which is preliminary data.</text>
</comment>
<feature type="region of interest" description="Disordered" evidence="2">
    <location>
        <begin position="43"/>
        <end position="65"/>
    </location>
</feature>
<feature type="compositionally biased region" description="Low complexity" evidence="2">
    <location>
        <begin position="48"/>
        <end position="62"/>
    </location>
</feature>
<dbReference type="Proteomes" id="UP000308730">
    <property type="component" value="Unassembled WGS sequence"/>
</dbReference>
<gene>
    <name evidence="3" type="ORF">EUX98_g7503</name>
</gene>
<proteinExistence type="predicted"/>
<dbReference type="PANTHER" id="PTHR45615">
    <property type="entry name" value="MYOSIN HEAVY CHAIN, NON-MUSCLE"/>
    <property type="match status" value="1"/>
</dbReference>
<evidence type="ECO:0000313" key="4">
    <source>
        <dbReference type="Proteomes" id="UP000308730"/>
    </source>
</evidence>